<keyword evidence="2" id="KW-0479">Metal-binding</keyword>
<feature type="domain" description="SWIM-type" evidence="3">
    <location>
        <begin position="54"/>
        <end position="93"/>
    </location>
</feature>
<dbReference type="Pfam" id="PF00176">
    <property type="entry name" value="SNF2-rel_dom"/>
    <property type="match status" value="1"/>
</dbReference>
<evidence type="ECO:0000259" key="4">
    <source>
        <dbReference type="PROSITE" id="PS51192"/>
    </source>
</evidence>
<sequence>MSFQLTRRVIKLLCGPEAFAQGEADLREGRVRITAEDAEAQSYEAAIGEGRRHYIAKAHIDGNGDVEAGCSCLFAPGKESYCRHIAALLLNIHELSNGGQAPVRSYSPLLAAAEPAGLVERRAPLPPQADEGAAGAAADRMLKLFSYKPQRRTGQGELFETRTALDVEFTCAPVDCGIGKQMLGISMRLGPKRLYVVQRIHDLLPHIDARKPYTFSKHFTYEPELHCFRAEDDAVIQALIRVQRNEELYREAGAMRRSGSIGGLNDRTLLLPPESWARLQPLLEAAPNVKLEHDRESNDGLHVVNGPLPLRFEFDNSRAAGYSLRIEGLAGVTVLEEYGMAMLEGKLVRLPREECGRLAGLQRLLERQEEPLIPIRQEQMEPFMDKVVPGLMKLGKVRIAQDVQDRIVHKPFKAKLYLDRVRDRLLASLEFHYGELVINPLDPVKPHNSNQIVMRDGDAERRILQLMDQVSFAKTEGGYFMSEEDEEYRFLYHVLPELEKLAQIYATSAVKLRIFTGGTPILKADTDERTDWLEFKFSMDGIPESEIRKLLQSLEEKRTYHRLPDGALLPLETEEMRTIIRVMNELGIVKRDLHDEGFRVPVLRGLSLMETGDGDKTLKLGRSFRQLLANLRNPDNLDFRLPDSLAPVLRDYQKDGFYWMKTLAHYRFGGILADDMGLGKTVQAIAFLASVVSEIREHRQPALVVAPASLLYNWSREFARFAPELKAVVADGTAEERAAAWERMDEADVVITSYPLLRRDIERYSERGFHTLFLDEAQYIKNYATQTARAVKRLQAKYRFALTGTPVENRLEELWSIFGAVFPALFPKRDAFNDLPRDIVARRSRPFLLRRVKGDVLRELPDKIESVRSSDLLPEQRKLYAAYLAKLKHETLKHLDEDTFDKNKIRILAGITRLRQICCHPGLFVEDYGGSSAKFEQLLELIEECLAAGRRMIVFSQFTKMLGLISRTLAEREQSFFYLDGSTPPAERVELCARFNEGERDLFLASTKAGGTGLNLTGADTVILYDLWWNPAVEQQAADRAHRIGQNKAVHVIRLVSQGTVEDKMIELQERKKNLVEEVIKPGREELENWTERDILELLQI</sequence>
<dbReference type="CDD" id="cd18012">
    <property type="entry name" value="DEXQc_arch_SWI2_SNF2"/>
    <property type="match status" value="1"/>
</dbReference>
<organism evidence="6 7">
    <name type="scientific">Paenibacillus thailandensis</name>
    <dbReference type="NCBI Taxonomy" id="393250"/>
    <lineage>
        <taxon>Bacteria</taxon>
        <taxon>Bacillati</taxon>
        <taxon>Bacillota</taxon>
        <taxon>Bacilli</taxon>
        <taxon>Bacillales</taxon>
        <taxon>Paenibacillaceae</taxon>
        <taxon>Paenibacillus</taxon>
    </lineage>
</organism>
<reference evidence="7" key="1">
    <citation type="journal article" date="2019" name="Int. J. Syst. Evol. Microbiol.">
        <title>The Global Catalogue of Microorganisms (GCM) 10K type strain sequencing project: providing services to taxonomists for standard genome sequencing and annotation.</title>
        <authorList>
            <consortium name="The Broad Institute Genomics Platform"/>
            <consortium name="The Broad Institute Genome Sequencing Center for Infectious Disease"/>
            <person name="Wu L."/>
            <person name="Ma J."/>
        </authorList>
    </citation>
    <scope>NUCLEOTIDE SEQUENCE [LARGE SCALE GENOMIC DNA]</scope>
    <source>
        <strain evidence="7">TISTR 1827</strain>
    </source>
</reference>
<evidence type="ECO:0000256" key="1">
    <source>
        <dbReference type="ARBA" id="ARBA00022801"/>
    </source>
</evidence>
<keyword evidence="2" id="KW-0862">Zinc</keyword>
<accession>A0ABW5QTT0</accession>
<evidence type="ECO:0000313" key="6">
    <source>
        <dbReference type="EMBL" id="MFD2659814.1"/>
    </source>
</evidence>
<evidence type="ECO:0000313" key="7">
    <source>
        <dbReference type="Proteomes" id="UP001597493"/>
    </source>
</evidence>
<dbReference type="InterPro" id="IPR027417">
    <property type="entry name" value="P-loop_NTPase"/>
</dbReference>
<dbReference type="Proteomes" id="UP001597493">
    <property type="component" value="Unassembled WGS sequence"/>
</dbReference>
<keyword evidence="7" id="KW-1185">Reference proteome</keyword>
<proteinExistence type="predicted"/>
<evidence type="ECO:0000259" key="5">
    <source>
        <dbReference type="PROSITE" id="PS51194"/>
    </source>
</evidence>
<dbReference type="InterPro" id="IPR000330">
    <property type="entry name" value="SNF2_N"/>
</dbReference>
<dbReference type="SUPFAM" id="SSF52540">
    <property type="entry name" value="P-loop containing nucleoside triphosphate hydrolases"/>
    <property type="match status" value="2"/>
</dbReference>
<dbReference type="EMBL" id="JBHUMY010000006">
    <property type="protein sequence ID" value="MFD2659814.1"/>
    <property type="molecule type" value="Genomic_DNA"/>
</dbReference>
<dbReference type="InterPro" id="IPR049730">
    <property type="entry name" value="SNF2/RAD54-like_C"/>
</dbReference>
<dbReference type="CDD" id="cd18793">
    <property type="entry name" value="SF2_C_SNF"/>
    <property type="match status" value="1"/>
</dbReference>
<feature type="domain" description="Helicase ATP-binding" evidence="4">
    <location>
        <begin position="661"/>
        <end position="824"/>
    </location>
</feature>
<protein>
    <submittedName>
        <fullName evidence="6">SNF2 helicase associated domain-containing protein</fullName>
    </submittedName>
</protein>
<dbReference type="InterPro" id="IPR014001">
    <property type="entry name" value="Helicase_ATP-bd"/>
</dbReference>
<dbReference type="SMART" id="SM00487">
    <property type="entry name" value="DEXDc"/>
    <property type="match status" value="1"/>
</dbReference>
<dbReference type="PANTHER" id="PTHR10799">
    <property type="entry name" value="SNF2/RAD54 HELICASE FAMILY"/>
    <property type="match status" value="1"/>
</dbReference>
<dbReference type="SMART" id="SM00490">
    <property type="entry name" value="HELICc"/>
    <property type="match status" value="1"/>
</dbReference>
<dbReference type="InterPro" id="IPR038718">
    <property type="entry name" value="SNF2-like_sf"/>
</dbReference>
<dbReference type="InterPro" id="IPR013663">
    <property type="entry name" value="Helicase_SWF/SNF/SWI_bac"/>
</dbReference>
<evidence type="ECO:0000259" key="3">
    <source>
        <dbReference type="PROSITE" id="PS50966"/>
    </source>
</evidence>
<evidence type="ECO:0000256" key="2">
    <source>
        <dbReference type="PROSITE-ProRule" id="PRU00325"/>
    </source>
</evidence>
<dbReference type="PROSITE" id="PS50966">
    <property type="entry name" value="ZF_SWIM"/>
    <property type="match status" value="1"/>
</dbReference>
<name>A0ABW5QTT0_9BACL</name>
<keyword evidence="1" id="KW-0378">Hydrolase</keyword>
<dbReference type="Gene3D" id="3.40.50.300">
    <property type="entry name" value="P-loop containing nucleotide triphosphate hydrolases"/>
    <property type="match status" value="1"/>
</dbReference>
<dbReference type="RefSeq" id="WP_379270493.1">
    <property type="nucleotide sequence ID" value="NZ_JBHUGT010000015.1"/>
</dbReference>
<dbReference type="Pfam" id="PF08455">
    <property type="entry name" value="SNF2_assoc"/>
    <property type="match status" value="1"/>
</dbReference>
<feature type="domain" description="Helicase C-terminal" evidence="5">
    <location>
        <begin position="934"/>
        <end position="1095"/>
    </location>
</feature>
<keyword evidence="2" id="KW-0863">Zinc-finger</keyword>
<dbReference type="Gene3D" id="3.40.50.10810">
    <property type="entry name" value="Tandem AAA-ATPase domain"/>
    <property type="match status" value="1"/>
</dbReference>
<comment type="caution">
    <text evidence="6">The sequence shown here is derived from an EMBL/GenBank/DDBJ whole genome shotgun (WGS) entry which is preliminary data.</text>
</comment>
<dbReference type="InterPro" id="IPR001650">
    <property type="entry name" value="Helicase_C-like"/>
</dbReference>
<dbReference type="InterPro" id="IPR007527">
    <property type="entry name" value="Znf_SWIM"/>
</dbReference>
<dbReference type="Pfam" id="PF00271">
    <property type="entry name" value="Helicase_C"/>
    <property type="match status" value="1"/>
</dbReference>
<dbReference type="PROSITE" id="PS51192">
    <property type="entry name" value="HELICASE_ATP_BIND_1"/>
    <property type="match status" value="1"/>
</dbReference>
<gene>
    <name evidence="6" type="ORF">ACFSW5_05970</name>
</gene>
<dbReference type="PROSITE" id="PS51194">
    <property type="entry name" value="HELICASE_CTER"/>
    <property type="match status" value="1"/>
</dbReference>